<evidence type="ECO:0000256" key="1">
    <source>
        <dbReference type="ARBA" id="ARBA00022723"/>
    </source>
</evidence>
<accession>A0ABX8LE53</accession>
<protein>
    <submittedName>
        <fullName evidence="5">Cytochrome C</fullName>
    </submittedName>
</protein>
<keyword evidence="2 3" id="KW-0408">Iron</keyword>
<evidence type="ECO:0000256" key="3">
    <source>
        <dbReference type="PROSITE-ProRule" id="PRU00433"/>
    </source>
</evidence>
<evidence type="ECO:0000313" key="6">
    <source>
        <dbReference type="Proteomes" id="UP000683559"/>
    </source>
</evidence>
<evidence type="ECO:0000313" key="5">
    <source>
        <dbReference type="EMBL" id="QXE89942.1"/>
    </source>
</evidence>
<keyword evidence="6" id="KW-1185">Reference proteome</keyword>
<dbReference type="EMBL" id="CP077683">
    <property type="protein sequence ID" value="QXE89942.1"/>
    <property type="molecule type" value="Genomic_DNA"/>
</dbReference>
<organism evidence="5 6">
    <name type="scientific">Geomonas subterranea</name>
    <dbReference type="NCBI Taxonomy" id="2847989"/>
    <lineage>
        <taxon>Bacteria</taxon>
        <taxon>Pseudomonadati</taxon>
        <taxon>Thermodesulfobacteriota</taxon>
        <taxon>Desulfuromonadia</taxon>
        <taxon>Geobacterales</taxon>
        <taxon>Geobacteraceae</taxon>
        <taxon>Geomonas</taxon>
    </lineage>
</organism>
<feature type="domain" description="Cytochrome c" evidence="4">
    <location>
        <begin position="78"/>
        <end position="163"/>
    </location>
</feature>
<reference evidence="5 6" key="1">
    <citation type="submission" date="2021-06" db="EMBL/GenBank/DDBJ databases">
        <title>Gemonas diversity in paddy soil.</title>
        <authorList>
            <person name="Liu G."/>
        </authorList>
    </citation>
    <scope>NUCLEOTIDE SEQUENCE [LARGE SCALE GENOMIC DNA]</scope>
    <source>
        <strain evidence="5 6">RG2</strain>
    </source>
</reference>
<name>A0ABX8LE53_9BACT</name>
<sequence length="166" mass="17737">MRKLTLFFVVAPPLLGAVIFGYILFRAPRMTVQHHVREFQMVLPAPPAGTASVTPSPNRAPVPAGAAGLVNPVPASPAALARGAVYYGYYCAFCHGDSGAGDGPVGNSYVPRPADLRLPRIASYRDGELLRAMLTGAGHEPVLERVVPPAHRWPLVIYLRSLTSRG</sequence>
<gene>
    <name evidence="5" type="ORF">KP001_16145</name>
</gene>
<dbReference type="RefSeq" id="WP_217286607.1">
    <property type="nucleotide sequence ID" value="NZ_CP077683.1"/>
</dbReference>
<keyword evidence="1 3" id="KW-0479">Metal-binding</keyword>
<keyword evidence="3" id="KW-0349">Heme</keyword>
<dbReference type="InterPro" id="IPR009056">
    <property type="entry name" value="Cyt_c-like_dom"/>
</dbReference>
<evidence type="ECO:0000259" key="4">
    <source>
        <dbReference type="PROSITE" id="PS51007"/>
    </source>
</evidence>
<dbReference type="Proteomes" id="UP000683559">
    <property type="component" value="Chromosome"/>
</dbReference>
<evidence type="ECO:0000256" key="2">
    <source>
        <dbReference type="ARBA" id="ARBA00023004"/>
    </source>
</evidence>
<proteinExistence type="predicted"/>
<dbReference type="PROSITE" id="PS51007">
    <property type="entry name" value="CYTC"/>
    <property type="match status" value="1"/>
</dbReference>